<proteinExistence type="predicted"/>
<evidence type="ECO:0000313" key="2">
    <source>
        <dbReference type="Proteomes" id="UP000828048"/>
    </source>
</evidence>
<keyword evidence="2" id="KW-1185">Reference proteome</keyword>
<comment type="caution">
    <text evidence="1">The sequence shown here is derived from an EMBL/GenBank/DDBJ whole genome shotgun (WGS) entry which is preliminary data.</text>
</comment>
<organism evidence="1 2">
    <name type="scientific">Vaccinium darrowii</name>
    <dbReference type="NCBI Taxonomy" id="229202"/>
    <lineage>
        <taxon>Eukaryota</taxon>
        <taxon>Viridiplantae</taxon>
        <taxon>Streptophyta</taxon>
        <taxon>Embryophyta</taxon>
        <taxon>Tracheophyta</taxon>
        <taxon>Spermatophyta</taxon>
        <taxon>Magnoliopsida</taxon>
        <taxon>eudicotyledons</taxon>
        <taxon>Gunneridae</taxon>
        <taxon>Pentapetalae</taxon>
        <taxon>asterids</taxon>
        <taxon>Ericales</taxon>
        <taxon>Ericaceae</taxon>
        <taxon>Vaccinioideae</taxon>
        <taxon>Vaccinieae</taxon>
        <taxon>Vaccinium</taxon>
    </lineage>
</organism>
<reference evidence="1 2" key="1">
    <citation type="journal article" date="2021" name="Hortic Res">
        <title>High-quality reference genome and annotation aids understanding of berry development for evergreen blueberry (Vaccinium darrowii).</title>
        <authorList>
            <person name="Yu J."/>
            <person name="Hulse-Kemp A.M."/>
            <person name="Babiker E."/>
            <person name="Staton M."/>
        </authorList>
    </citation>
    <scope>NUCLEOTIDE SEQUENCE [LARGE SCALE GENOMIC DNA]</scope>
    <source>
        <strain evidence="2">cv. NJ 8807/NJ 8810</strain>
        <tissue evidence="1">Young leaf</tissue>
    </source>
</reference>
<dbReference type="Proteomes" id="UP000828048">
    <property type="component" value="Chromosome 11"/>
</dbReference>
<evidence type="ECO:0000313" key="1">
    <source>
        <dbReference type="EMBL" id="KAH7854789.1"/>
    </source>
</evidence>
<gene>
    <name evidence="1" type="ORF">Vadar_017841</name>
</gene>
<protein>
    <submittedName>
        <fullName evidence="1">Uncharacterized protein</fullName>
    </submittedName>
</protein>
<sequence length="510" mass="55623">MHAIKGGWIGQTFALAKHNESGGKKSRIRRSKEERKALVESFINKYQKLNNGTFPSISLTHKEVGGSFYTVRELVREVIQENRVLGPAKITSEDSSLDGFLEQSPLGSISIEPEAGLSSSNGSHMATHIVHKPYQDTSKELVLDSSGQFRDSEHQGFDEGKNIIGSSQVVEETEEYVKAIDIDSRPMELAENVAQVEASSVEVTYQDTSEELVLDYRVQCPESEHQGVDAGQKNINGSSQVVIKTEEFDKAIYTESRPMETLELNGNVAEPEASAKVTHVATDIIVETFPLRSGSKKTYGLDEKYGEHSVLSRTLVGEEIDRVETEEVNNSSVVDDMNMTESASDLGDEKAVANIAGPFEKSCGLVDEKPVDNLEALVLENLNDSVTNQGTILQTHNGGEAEAEAEDASPAGTKVLIDSPVGIDAQSLNGNITSNSSKQSILEKEMVSKSNPEPNVKNGSISAKGSNPTLDRMNLKSWEKTLKKPAKPDTNPLLVFIKSFVAAFVKFWSE</sequence>
<dbReference type="EMBL" id="CM037161">
    <property type="protein sequence ID" value="KAH7854789.1"/>
    <property type="molecule type" value="Genomic_DNA"/>
</dbReference>
<name>A0ACB7YNQ6_9ERIC</name>
<accession>A0ACB7YNQ6</accession>